<reference evidence="2 3" key="1">
    <citation type="submission" date="2018-12" db="EMBL/GenBank/DDBJ databases">
        <authorList>
            <person name="Sun L."/>
            <person name="Chen Z."/>
        </authorList>
    </citation>
    <scope>NUCLEOTIDE SEQUENCE [LARGE SCALE GENOMIC DNA]</scope>
    <source>
        <strain evidence="2 3">3-5-3</strain>
    </source>
</reference>
<keyword evidence="1" id="KW-1133">Transmembrane helix</keyword>
<proteinExistence type="predicted"/>
<dbReference type="Proteomes" id="UP000272464">
    <property type="component" value="Unassembled WGS sequence"/>
</dbReference>
<keyword evidence="3" id="KW-1185">Reference proteome</keyword>
<keyword evidence="1" id="KW-0472">Membrane</keyword>
<protein>
    <recommendedName>
        <fullName evidence="4">DUF2642 domain-containing protein</fullName>
    </recommendedName>
</protein>
<evidence type="ECO:0000256" key="1">
    <source>
        <dbReference type="SAM" id="Phobius"/>
    </source>
</evidence>
<evidence type="ECO:0008006" key="4">
    <source>
        <dbReference type="Google" id="ProtNLM"/>
    </source>
</evidence>
<gene>
    <name evidence="2" type="ORF">EJP77_12700</name>
</gene>
<dbReference type="AlphaFoldDB" id="A0A433X9G0"/>
<comment type="caution">
    <text evidence="2">The sequence shown here is derived from an EMBL/GenBank/DDBJ whole genome shotgun (WGS) entry which is preliminary data.</text>
</comment>
<evidence type="ECO:0000313" key="3">
    <source>
        <dbReference type="Proteomes" id="UP000272464"/>
    </source>
</evidence>
<evidence type="ECO:0000313" key="2">
    <source>
        <dbReference type="EMBL" id="RUT30673.1"/>
    </source>
</evidence>
<sequence length="89" mass="10272">MAKLSNHAKARKYLNKRVKIKTKTGSILYGTIVKVSGKRLYLNTSSLHGKDTKAHVTFAPLILPLVLFDLLVIILLERPGRRRHHRHHW</sequence>
<accession>A0A433X9G0</accession>
<dbReference type="EMBL" id="RZNX01000004">
    <property type="protein sequence ID" value="RUT30673.1"/>
    <property type="molecule type" value="Genomic_DNA"/>
</dbReference>
<name>A0A433X9G0_9BACL</name>
<dbReference type="RefSeq" id="WP_127199605.1">
    <property type="nucleotide sequence ID" value="NZ_RZNX01000004.1"/>
</dbReference>
<organism evidence="2 3">
    <name type="scientific">Paenibacillus zeisoli</name>
    <dbReference type="NCBI Taxonomy" id="2496267"/>
    <lineage>
        <taxon>Bacteria</taxon>
        <taxon>Bacillati</taxon>
        <taxon>Bacillota</taxon>
        <taxon>Bacilli</taxon>
        <taxon>Bacillales</taxon>
        <taxon>Paenibacillaceae</taxon>
        <taxon>Paenibacillus</taxon>
    </lineage>
</organism>
<dbReference type="OrthoDB" id="2647148at2"/>
<feature type="transmembrane region" description="Helical" evidence="1">
    <location>
        <begin position="57"/>
        <end position="76"/>
    </location>
</feature>
<keyword evidence="1" id="KW-0812">Transmembrane</keyword>